<dbReference type="STRING" id="3818.A0A445AJY9"/>
<dbReference type="GO" id="GO:0098552">
    <property type="term" value="C:side of membrane"/>
    <property type="evidence" value="ECO:0007669"/>
    <property type="project" value="UniProtKB-KW"/>
</dbReference>
<keyword evidence="6" id="KW-1185">Reference proteome</keyword>
<dbReference type="PANTHER" id="PTHR31044:SF52">
    <property type="entry name" value="OS01G0631500 PROTEIN"/>
    <property type="match status" value="1"/>
</dbReference>
<dbReference type="PANTHER" id="PTHR31044">
    <property type="entry name" value="BETA-1,3 GLUCANASE"/>
    <property type="match status" value="1"/>
</dbReference>
<keyword evidence="2" id="KW-0449">Lipoprotein</keyword>
<dbReference type="Pfam" id="PF07983">
    <property type="entry name" value="X8"/>
    <property type="match status" value="1"/>
</dbReference>
<dbReference type="GO" id="GO:0005886">
    <property type="term" value="C:plasma membrane"/>
    <property type="evidence" value="ECO:0007669"/>
    <property type="project" value="UniProtKB-SubCell"/>
</dbReference>
<evidence type="ECO:0000313" key="6">
    <source>
        <dbReference type="Proteomes" id="UP000289738"/>
    </source>
</evidence>
<evidence type="ECO:0000256" key="1">
    <source>
        <dbReference type="ARBA" id="ARBA00004609"/>
    </source>
</evidence>
<reference evidence="5 6" key="1">
    <citation type="submission" date="2019-01" db="EMBL/GenBank/DDBJ databases">
        <title>Sequencing of cultivated peanut Arachis hypogaea provides insights into genome evolution and oil improvement.</title>
        <authorList>
            <person name="Chen X."/>
        </authorList>
    </citation>
    <scope>NUCLEOTIDE SEQUENCE [LARGE SCALE GENOMIC DNA]</scope>
    <source>
        <strain evidence="6">cv. Fuhuasheng</strain>
        <tissue evidence="5">Leaves</tissue>
    </source>
</reference>
<evidence type="ECO:0000256" key="3">
    <source>
        <dbReference type="ARBA" id="ARBA00022729"/>
    </source>
</evidence>
<dbReference type="InterPro" id="IPR044788">
    <property type="entry name" value="X8_dom_prot"/>
</dbReference>
<feature type="domain" description="X8" evidence="4">
    <location>
        <begin position="74"/>
        <end position="141"/>
    </location>
</feature>
<dbReference type="Proteomes" id="UP000289738">
    <property type="component" value="Chromosome B02"/>
</dbReference>
<evidence type="ECO:0000259" key="4">
    <source>
        <dbReference type="SMART" id="SM00768"/>
    </source>
</evidence>
<dbReference type="GO" id="GO:0009506">
    <property type="term" value="C:plasmodesma"/>
    <property type="evidence" value="ECO:0007669"/>
    <property type="project" value="UniProtKB-ARBA"/>
</dbReference>
<protein>
    <recommendedName>
        <fullName evidence="4">X8 domain-containing protein</fullName>
    </recommendedName>
</protein>
<dbReference type="EMBL" id="SDMP01000012">
    <property type="protein sequence ID" value="RYR26698.1"/>
    <property type="molecule type" value="Genomic_DNA"/>
</dbReference>
<evidence type="ECO:0000313" key="5">
    <source>
        <dbReference type="EMBL" id="RYR26698.1"/>
    </source>
</evidence>
<sequence length="166" mass="18978">MKRKERFLQLLKMPVYAERNRDLVQSKRGAGDRSPKGKRYRVSSLFSAATPQNSVRRHCGGHGRNHYGAFATEMEGADSKMLHAALDWMCGLGKVECSAMRQGQPCDEPDNVIAHSTYTFDSYYHKKERLLIPATSMEWLLSPPWIQVMRLIFSAIHMQNPLQIPL</sequence>
<organism evidence="5 6">
    <name type="scientific">Arachis hypogaea</name>
    <name type="common">Peanut</name>
    <dbReference type="NCBI Taxonomy" id="3818"/>
    <lineage>
        <taxon>Eukaryota</taxon>
        <taxon>Viridiplantae</taxon>
        <taxon>Streptophyta</taxon>
        <taxon>Embryophyta</taxon>
        <taxon>Tracheophyta</taxon>
        <taxon>Spermatophyta</taxon>
        <taxon>Magnoliopsida</taxon>
        <taxon>eudicotyledons</taxon>
        <taxon>Gunneridae</taxon>
        <taxon>Pentapetalae</taxon>
        <taxon>rosids</taxon>
        <taxon>fabids</taxon>
        <taxon>Fabales</taxon>
        <taxon>Fabaceae</taxon>
        <taxon>Papilionoideae</taxon>
        <taxon>50 kb inversion clade</taxon>
        <taxon>dalbergioids sensu lato</taxon>
        <taxon>Dalbergieae</taxon>
        <taxon>Pterocarpus clade</taxon>
        <taxon>Arachis</taxon>
    </lineage>
</organism>
<dbReference type="AlphaFoldDB" id="A0A445AJY9"/>
<accession>A0A445AJY9</accession>
<comment type="caution">
    <text evidence="5">The sequence shown here is derived from an EMBL/GenBank/DDBJ whole genome shotgun (WGS) entry which is preliminary data.</text>
</comment>
<keyword evidence="3" id="KW-0732">Signal</keyword>
<gene>
    <name evidence="5" type="ORF">Ahy_B02g060995</name>
</gene>
<comment type="subcellular location">
    <subcellularLocation>
        <location evidence="1">Cell membrane</location>
        <topology evidence="1">Lipid-anchor</topology>
        <topology evidence="1">GPI-anchor</topology>
    </subcellularLocation>
</comment>
<keyword evidence="2" id="KW-0325">Glycoprotein</keyword>
<dbReference type="InterPro" id="IPR012946">
    <property type="entry name" value="X8"/>
</dbReference>
<dbReference type="SMART" id="SM00768">
    <property type="entry name" value="X8"/>
    <property type="match status" value="1"/>
</dbReference>
<name>A0A445AJY9_ARAHY</name>
<proteinExistence type="predicted"/>
<evidence type="ECO:0000256" key="2">
    <source>
        <dbReference type="ARBA" id="ARBA00022622"/>
    </source>
</evidence>
<keyword evidence="2" id="KW-0472">Membrane</keyword>
<keyword evidence="2" id="KW-0336">GPI-anchor</keyword>